<keyword evidence="8 20" id="KW-0460">Magnesium</keyword>
<evidence type="ECO:0000256" key="2">
    <source>
        <dbReference type="ARBA" id="ARBA00005898"/>
    </source>
</evidence>
<dbReference type="PANTHER" id="PTHR23135">
    <property type="entry name" value="MUR LIGASE FAMILY MEMBER"/>
    <property type="match status" value="1"/>
</dbReference>
<evidence type="ECO:0000256" key="9">
    <source>
        <dbReference type="ARBA" id="ARBA00022960"/>
    </source>
</evidence>
<keyword evidence="12 20" id="KW-0961">Cell wall biogenesis/degradation</keyword>
<dbReference type="GO" id="GO:0051301">
    <property type="term" value="P:cell division"/>
    <property type="evidence" value="ECO:0007669"/>
    <property type="project" value="UniProtKB-KW"/>
</dbReference>
<dbReference type="InterPro" id="IPR004101">
    <property type="entry name" value="Mur_ligase_C"/>
</dbReference>
<keyword evidence="10 20" id="KW-0573">Peptidoglycan synthesis</keyword>
<protein>
    <recommendedName>
        <fullName evidence="16 20">UDP-N-acetylmuramoyl-L-alanyl-D-glutamate--2,6-diaminopimelate ligase</fullName>
        <ecNumber evidence="15 20">6.3.2.13</ecNumber>
    </recommendedName>
    <alternativeName>
        <fullName evidence="17 20">Meso-A2pm-adding enzyme</fullName>
    </alternativeName>
    <alternativeName>
        <fullName evidence="18 20">Meso-diaminopimelate-adding enzyme</fullName>
    </alternativeName>
    <alternativeName>
        <fullName evidence="19 20">UDP-MurNAc-L-Ala-D-Glu:meso-diaminopimelate ligase</fullName>
    </alternativeName>
    <alternativeName>
        <fullName evidence="20">UDP-MurNAc-tripeptide synthetase</fullName>
    </alternativeName>
    <alternativeName>
        <fullName evidence="20">UDP-N-acetylmuramyl-tripeptide synthetase</fullName>
    </alternativeName>
</protein>
<feature type="binding site" evidence="20">
    <location>
        <begin position="109"/>
        <end position="115"/>
    </location>
    <ligand>
        <name>ATP</name>
        <dbReference type="ChEBI" id="CHEBI:30616"/>
    </ligand>
</feature>
<dbReference type="GO" id="GO:0009252">
    <property type="term" value="P:peptidoglycan biosynthetic process"/>
    <property type="evidence" value="ECO:0007669"/>
    <property type="project" value="UniProtKB-UniRule"/>
</dbReference>
<comment type="function">
    <text evidence="14 20">Catalyzes the addition of meso-diaminopimelic acid to the nucleotide precursor UDP-N-acetylmuramoyl-L-alanyl-D-glutamate (UMAG) in the biosynthesis of bacterial cell-wall peptidoglycan.</text>
</comment>
<dbReference type="EC" id="6.3.2.13" evidence="15 20"/>
<name>A0A1H9QTY5_9BACI</name>
<dbReference type="FunFam" id="3.40.1390.10:FF:000005">
    <property type="entry name" value="UDP-N-acetylmuramoyl-L-alanyl-D-glutamate--2,6-diaminopimelate ligase"/>
    <property type="match status" value="1"/>
</dbReference>
<gene>
    <name evidence="20" type="primary">murE</name>
    <name evidence="25" type="ORF">SAMN05518684_102370</name>
</gene>
<evidence type="ECO:0000256" key="12">
    <source>
        <dbReference type="ARBA" id="ARBA00023316"/>
    </source>
</evidence>
<dbReference type="FunFam" id="3.90.190.20:FF:000006">
    <property type="entry name" value="UDP-N-acetylmuramoyl-L-alanyl-D-glutamate--2,6-diaminopimelate ligase"/>
    <property type="match status" value="1"/>
</dbReference>
<dbReference type="STRING" id="1601833.SAMN05518684_102370"/>
<evidence type="ECO:0000256" key="5">
    <source>
        <dbReference type="ARBA" id="ARBA00022618"/>
    </source>
</evidence>
<organism evidence="25 26">
    <name type="scientific">Salipaludibacillus aurantiacus</name>
    <dbReference type="NCBI Taxonomy" id="1601833"/>
    <lineage>
        <taxon>Bacteria</taxon>
        <taxon>Bacillati</taxon>
        <taxon>Bacillota</taxon>
        <taxon>Bacilli</taxon>
        <taxon>Bacillales</taxon>
        <taxon>Bacillaceae</taxon>
    </lineage>
</organism>
<comment type="subcellular location">
    <subcellularLocation>
        <location evidence="20 21">Cytoplasm</location>
    </subcellularLocation>
</comment>
<comment type="cofactor">
    <cofactor evidence="20">
        <name>Mg(2+)</name>
        <dbReference type="ChEBI" id="CHEBI:18420"/>
    </cofactor>
</comment>
<dbReference type="Pfam" id="PF01225">
    <property type="entry name" value="Mur_ligase"/>
    <property type="match status" value="1"/>
</dbReference>
<evidence type="ECO:0000256" key="18">
    <source>
        <dbReference type="ARBA" id="ARBA00076158"/>
    </source>
</evidence>
<evidence type="ECO:0000256" key="21">
    <source>
        <dbReference type="RuleBase" id="RU004135"/>
    </source>
</evidence>
<feature type="binding site" evidence="20">
    <location>
        <position position="150"/>
    </location>
    <ligand>
        <name>UDP-N-acetyl-alpha-D-muramoyl-L-alanyl-D-glutamate</name>
        <dbReference type="ChEBI" id="CHEBI:83900"/>
    </ligand>
</feature>
<dbReference type="InterPro" id="IPR036615">
    <property type="entry name" value="Mur_ligase_C_dom_sf"/>
</dbReference>
<keyword evidence="26" id="KW-1185">Reference proteome</keyword>
<dbReference type="NCBIfam" id="TIGR01085">
    <property type="entry name" value="murE"/>
    <property type="match status" value="1"/>
</dbReference>
<dbReference type="NCBIfam" id="NF001126">
    <property type="entry name" value="PRK00139.1-4"/>
    <property type="match status" value="1"/>
</dbReference>
<dbReference type="InterPro" id="IPR005761">
    <property type="entry name" value="UDP-N-AcMur-Glu-dNH2Pim_ligase"/>
</dbReference>
<keyword evidence="4 20" id="KW-0436">Ligase</keyword>
<feature type="domain" description="Mur ligase central" evidence="24">
    <location>
        <begin position="107"/>
        <end position="312"/>
    </location>
</feature>
<reference evidence="26" key="1">
    <citation type="submission" date="2016-10" db="EMBL/GenBank/DDBJ databases">
        <authorList>
            <person name="Varghese N."/>
            <person name="Submissions S."/>
        </authorList>
    </citation>
    <scope>NUCLEOTIDE SEQUENCE [LARGE SCALE GENOMIC DNA]</scope>
    <source>
        <strain evidence="26">S9</strain>
    </source>
</reference>
<feature type="binding site" evidence="20">
    <location>
        <begin position="151"/>
        <end position="152"/>
    </location>
    <ligand>
        <name>UDP-N-acetyl-alpha-D-muramoyl-L-alanyl-D-glutamate</name>
        <dbReference type="ChEBI" id="CHEBI:83900"/>
    </ligand>
</feature>
<proteinExistence type="inferred from homology"/>
<dbReference type="Proteomes" id="UP000198571">
    <property type="component" value="Unassembled WGS sequence"/>
</dbReference>
<evidence type="ECO:0000259" key="22">
    <source>
        <dbReference type="Pfam" id="PF01225"/>
    </source>
</evidence>
<dbReference type="InterPro" id="IPR013221">
    <property type="entry name" value="Mur_ligase_cen"/>
</dbReference>
<feature type="binding site" evidence="20">
    <location>
        <position position="384"/>
    </location>
    <ligand>
        <name>meso-2,6-diaminopimelate</name>
        <dbReference type="ChEBI" id="CHEBI:57791"/>
    </ligand>
</feature>
<evidence type="ECO:0000313" key="26">
    <source>
        <dbReference type="Proteomes" id="UP000198571"/>
    </source>
</evidence>
<dbReference type="Pfam" id="PF02875">
    <property type="entry name" value="Mur_ligase_C"/>
    <property type="match status" value="1"/>
</dbReference>
<evidence type="ECO:0000256" key="4">
    <source>
        <dbReference type="ARBA" id="ARBA00022598"/>
    </source>
</evidence>
<feature type="domain" description="Mur ligase N-terminal catalytic" evidence="22">
    <location>
        <begin position="24"/>
        <end position="95"/>
    </location>
</feature>
<comment type="PTM">
    <text evidence="20">Carboxylation is probably crucial for Mg(2+) binding and, consequently, for the gamma-phosphate positioning of ATP.</text>
</comment>
<evidence type="ECO:0000256" key="7">
    <source>
        <dbReference type="ARBA" id="ARBA00022840"/>
    </source>
</evidence>
<dbReference type="GO" id="GO:0008360">
    <property type="term" value="P:regulation of cell shape"/>
    <property type="evidence" value="ECO:0007669"/>
    <property type="project" value="UniProtKB-KW"/>
</dbReference>
<evidence type="ECO:0000256" key="1">
    <source>
        <dbReference type="ARBA" id="ARBA00004752"/>
    </source>
</evidence>
<evidence type="ECO:0000256" key="15">
    <source>
        <dbReference type="ARBA" id="ARBA00066633"/>
    </source>
</evidence>
<dbReference type="InterPro" id="IPR036565">
    <property type="entry name" value="Mur-like_cat_sf"/>
</dbReference>
<dbReference type="Gene3D" id="3.40.1190.10">
    <property type="entry name" value="Mur-like, catalytic domain"/>
    <property type="match status" value="1"/>
</dbReference>
<dbReference type="InterPro" id="IPR035911">
    <property type="entry name" value="MurE/MurF_N"/>
</dbReference>
<dbReference type="Pfam" id="PF08245">
    <property type="entry name" value="Mur_ligase_M"/>
    <property type="match status" value="1"/>
</dbReference>
<dbReference type="Gene3D" id="3.40.1390.10">
    <property type="entry name" value="MurE/MurF, N-terminal domain"/>
    <property type="match status" value="1"/>
</dbReference>
<evidence type="ECO:0000313" key="25">
    <source>
        <dbReference type="EMBL" id="SER63890.1"/>
    </source>
</evidence>
<evidence type="ECO:0000259" key="24">
    <source>
        <dbReference type="Pfam" id="PF08245"/>
    </source>
</evidence>
<dbReference type="GO" id="GO:0000287">
    <property type="term" value="F:magnesium ion binding"/>
    <property type="evidence" value="ECO:0007669"/>
    <property type="project" value="UniProtKB-UniRule"/>
</dbReference>
<feature type="binding site" evidence="20">
    <location>
        <position position="178"/>
    </location>
    <ligand>
        <name>UDP-N-acetyl-alpha-D-muramoyl-L-alanyl-D-glutamate</name>
        <dbReference type="ChEBI" id="CHEBI:83900"/>
    </ligand>
</feature>
<feature type="binding site" evidence="20">
    <location>
        <position position="458"/>
    </location>
    <ligand>
        <name>meso-2,6-diaminopimelate</name>
        <dbReference type="ChEBI" id="CHEBI:57791"/>
    </ligand>
</feature>
<comment type="pathway">
    <text evidence="1 20 21">Cell wall biogenesis; peptidoglycan biosynthesis.</text>
</comment>
<dbReference type="EMBL" id="FOGT01000002">
    <property type="protein sequence ID" value="SER63890.1"/>
    <property type="molecule type" value="Genomic_DNA"/>
</dbReference>
<keyword evidence="7 20" id="KW-0067">ATP-binding</keyword>
<dbReference type="GO" id="GO:0005737">
    <property type="term" value="C:cytoplasm"/>
    <property type="evidence" value="ECO:0007669"/>
    <property type="project" value="UniProtKB-SubCell"/>
</dbReference>
<dbReference type="SUPFAM" id="SSF53623">
    <property type="entry name" value="MurD-like peptide ligases, catalytic domain"/>
    <property type="match status" value="1"/>
</dbReference>
<feature type="domain" description="Mur ligase C-terminal" evidence="23">
    <location>
        <begin position="335"/>
        <end position="460"/>
    </location>
</feature>
<dbReference type="SUPFAM" id="SSF53244">
    <property type="entry name" value="MurD-like peptide ligases, peptide-binding domain"/>
    <property type="match status" value="1"/>
</dbReference>
<evidence type="ECO:0000256" key="11">
    <source>
        <dbReference type="ARBA" id="ARBA00023306"/>
    </source>
</evidence>
<evidence type="ECO:0000256" key="3">
    <source>
        <dbReference type="ARBA" id="ARBA00022490"/>
    </source>
</evidence>
<comment type="caution">
    <text evidence="20">Lacks conserved residue(s) required for the propagation of feature annotation.</text>
</comment>
<dbReference type="GO" id="GO:0071555">
    <property type="term" value="P:cell wall organization"/>
    <property type="evidence" value="ECO:0007669"/>
    <property type="project" value="UniProtKB-KW"/>
</dbReference>
<dbReference type="NCBIfam" id="NF001124">
    <property type="entry name" value="PRK00139.1-2"/>
    <property type="match status" value="1"/>
</dbReference>
<evidence type="ECO:0000256" key="16">
    <source>
        <dbReference type="ARBA" id="ARBA00072883"/>
    </source>
</evidence>
<evidence type="ECO:0000256" key="6">
    <source>
        <dbReference type="ARBA" id="ARBA00022741"/>
    </source>
</evidence>
<keyword evidence="11 20" id="KW-0131">Cell cycle</keyword>
<feature type="binding site" evidence="20">
    <location>
        <position position="462"/>
    </location>
    <ligand>
        <name>meso-2,6-diaminopimelate</name>
        <dbReference type="ChEBI" id="CHEBI:57791"/>
    </ligand>
</feature>
<feature type="short sequence motif" description="Meso-diaminopimelate recognition motif" evidence="20">
    <location>
        <begin position="408"/>
        <end position="411"/>
    </location>
</feature>
<keyword evidence="3 20" id="KW-0963">Cytoplasm</keyword>
<evidence type="ECO:0000256" key="17">
    <source>
        <dbReference type="ARBA" id="ARBA00075482"/>
    </source>
</evidence>
<evidence type="ECO:0000256" key="10">
    <source>
        <dbReference type="ARBA" id="ARBA00022984"/>
    </source>
</evidence>
<dbReference type="SUPFAM" id="SSF63418">
    <property type="entry name" value="MurE/MurF N-terminal domain"/>
    <property type="match status" value="1"/>
</dbReference>
<feature type="modified residue" description="N6-carboxylysine" evidence="20">
    <location>
        <position position="218"/>
    </location>
</feature>
<comment type="catalytic activity">
    <reaction evidence="13 20">
        <text>UDP-N-acetyl-alpha-D-muramoyl-L-alanyl-D-glutamate + meso-2,6-diaminopimelate + ATP = UDP-N-acetyl-alpha-D-muramoyl-L-alanyl-gamma-D-glutamyl-meso-2,6-diaminopimelate + ADP + phosphate + H(+)</text>
        <dbReference type="Rhea" id="RHEA:23676"/>
        <dbReference type="ChEBI" id="CHEBI:15378"/>
        <dbReference type="ChEBI" id="CHEBI:30616"/>
        <dbReference type="ChEBI" id="CHEBI:43474"/>
        <dbReference type="ChEBI" id="CHEBI:57791"/>
        <dbReference type="ChEBI" id="CHEBI:83900"/>
        <dbReference type="ChEBI" id="CHEBI:83905"/>
        <dbReference type="ChEBI" id="CHEBI:456216"/>
        <dbReference type="EC" id="6.3.2.13"/>
    </reaction>
</comment>
<keyword evidence="6 20" id="KW-0547">Nucleotide-binding</keyword>
<keyword evidence="9 20" id="KW-0133">Cell shape</keyword>
<dbReference type="GO" id="GO:0008765">
    <property type="term" value="F:UDP-N-acetylmuramoylalanyl-D-glutamate-2,6-diaminopimelate ligase activity"/>
    <property type="evidence" value="ECO:0007669"/>
    <property type="project" value="UniProtKB-UniRule"/>
</dbReference>
<dbReference type="Gene3D" id="3.90.190.20">
    <property type="entry name" value="Mur ligase, C-terminal domain"/>
    <property type="match status" value="1"/>
</dbReference>
<feature type="binding site" evidence="20">
    <location>
        <position position="186"/>
    </location>
    <ligand>
        <name>UDP-N-acetyl-alpha-D-muramoyl-L-alanyl-D-glutamate</name>
        <dbReference type="ChEBI" id="CHEBI:83900"/>
    </ligand>
</feature>
<dbReference type="AlphaFoldDB" id="A0A1H9QTY5"/>
<evidence type="ECO:0000256" key="8">
    <source>
        <dbReference type="ARBA" id="ARBA00022842"/>
    </source>
</evidence>
<keyword evidence="5 20" id="KW-0132">Cell division</keyword>
<dbReference type="RefSeq" id="WP_093047688.1">
    <property type="nucleotide sequence ID" value="NZ_FOGT01000002.1"/>
</dbReference>
<dbReference type="InterPro" id="IPR000713">
    <property type="entry name" value="Mur_ligase_N"/>
</dbReference>
<dbReference type="HAMAP" id="MF_00208">
    <property type="entry name" value="MurE"/>
    <property type="match status" value="1"/>
</dbReference>
<evidence type="ECO:0000256" key="13">
    <source>
        <dbReference type="ARBA" id="ARBA00050251"/>
    </source>
</evidence>
<evidence type="ECO:0000259" key="23">
    <source>
        <dbReference type="Pfam" id="PF02875"/>
    </source>
</evidence>
<evidence type="ECO:0000256" key="20">
    <source>
        <dbReference type="HAMAP-Rule" id="MF_00208"/>
    </source>
</evidence>
<accession>A0A1H9QTY5</accession>
<sequence length="488" mass="54038">MFELKELAGCLPAYKFIGKSNPTINDLAMDNREVKKGDLFFCIEGFTVDGHDFAAKAVEAGAAAIVAERELPVNVPMIIVRDSKRAMAIMAAHFYRLPSSAMHMIGVTGTNGKTTTTHLIHRILSDYAMETSIIGTMYMKYKNKEIKVKNTTPDSLTLQKAFSDMATEGVEAVTMEVSSHALELGRVHGVDFNVGVFTNLTQDHLDYHKTMDNYARAKGLLFSQLGNGYKENHQNIAVLNIDDPYFDLIETMTAVPIITYGMDEKADFRATEVNIHESGTDFQLCMGNRIYPVQLKMTGRFSVYNALAAAAASYASGVPIQTIQESLAAIQGVAGRFEKVDTDASVHVIVDYAHTPDSLENVLETVREFAKGKVSVVVGCGGDRDRTKRPKMAAIAEKLSDYVYLTSDNPRSEDPEEILNEMKSGMAHNNYSMILSRKEAIFEAVKNAEEDEVILIAGKGHETYQIIGDQTFDFDDRLVAKEALKERY</sequence>
<dbReference type="OrthoDB" id="9800958at2"/>
<comment type="similarity">
    <text evidence="2 20">Belongs to the MurCDEF family. MurE subfamily.</text>
</comment>
<dbReference type="PANTHER" id="PTHR23135:SF4">
    <property type="entry name" value="UDP-N-ACETYLMURAMOYL-L-ALANYL-D-GLUTAMATE--2,6-DIAMINOPIMELATE LIGASE MURE HOMOLOG, CHLOROPLASTIC"/>
    <property type="match status" value="1"/>
</dbReference>
<evidence type="ECO:0000256" key="14">
    <source>
        <dbReference type="ARBA" id="ARBA00056782"/>
    </source>
</evidence>
<evidence type="ECO:0000256" key="19">
    <source>
        <dbReference type="ARBA" id="ARBA00081560"/>
    </source>
</evidence>
<dbReference type="UniPathway" id="UPA00219"/>
<dbReference type="GO" id="GO:0005524">
    <property type="term" value="F:ATP binding"/>
    <property type="evidence" value="ECO:0007669"/>
    <property type="project" value="UniProtKB-UniRule"/>
</dbReference>
<feature type="binding site" evidence="20">
    <location>
        <begin position="408"/>
        <end position="411"/>
    </location>
    <ligand>
        <name>meso-2,6-diaminopimelate</name>
        <dbReference type="ChEBI" id="CHEBI:57791"/>
    </ligand>
</feature>